<proteinExistence type="predicted"/>
<protein>
    <submittedName>
        <fullName evidence="1">Uncharacterized protein</fullName>
    </submittedName>
</protein>
<dbReference type="EMBL" id="GBXM01078291">
    <property type="protein sequence ID" value="JAH30286.1"/>
    <property type="molecule type" value="Transcribed_RNA"/>
</dbReference>
<reference evidence="1" key="1">
    <citation type="submission" date="2014-11" db="EMBL/GenBank/DDBJ databases">
        <authorList>
            <person name="Amaro Gonzalez C."/>
        </authorList>
    </citation>
    <scope>NUCLEOTIDE SEQUENCE</scope>
</reference>
<organism evidence="1">
    <name type="scientific">Anguilla anguilla</name>
    <name type="common">European freshwater eel</name>
    <name type="synonym">Muraena anguilla</name>
    <dbReference type="NCBI Taxonomy" id="7936"/>
    <lineage>
        <taxon>Eukaryota</taxon>
        <taxon>Metazoa</taxon>
        <taxon>Chordata</taxon>
        <taxon>Craniata</taxon>
        <taxon>Vertebrata</taxon>
        <taxon>Euteleostomi</taxon>
        <taxon>Actinopterygii</taxon>
        <taxon>Neopterygii</taxon>
        <taxon>Teleostei</taxon>
        <taxon>Anguilliformes</taxon>
        <taxon>Anguillidae</taxon>
        <taxon>Anguilla</taxon>
    </lineage>
</organism>
<accession>A0A0E9RMC9</accession>
<reference evidence="1" key="2">
    <citation type="journal article" date="2015" name="Fish Shellfish Immunol.">
        <title>Early steps in the European eel (Anguilla anguilla)-Vibrio vulnificus interaction in the gills: Role of the RtxA13 toxin.</title>
        <authorList>
            <person name="Callol A."/>
            <person name="Pajuelo D."/>
            <person name="Ebbesson L."/>
            <person name="Teles M."/>
            <person name="MacKenzie S."/>
            <person name="Amaro C."/>
        </authorList>
    </citation>
    <scope>NUCLEOTIDE SEQUENCE</scope>
</reference>
<evidence type="ECO:0000313" key="1">
    <source>
        <dbReference type="EMBL" id="JAH30286.1"/>
    </source>
</evidence>
<sequence length="46" mass="5440">MMVAVVDLKIRTIKHFMLKYLHAVTHGSTDTFQIRKPFSRVKHLIM</sequence>
<name>A0A0E9RMC9_ANGAN</name>
<dbReference type="AlphaFoldDB" id="A0A0E9RMC9"/>